<evidence type="ECO:0000313" key="2">
    <source>
        <dbReference type="EMBL" id="VCU07030.1"/>
    </source>
</evidence>
<comment type="caution">
    <text evidence="1">The sequence shown here is derived from an EMBL/GenBank/DDBJ whole genome shotgun (WGS) entry which is preliminary data.</text>
</comment>
<keyword evidence="3" id="KW-1185">Reference proteome</keyword>
<name>A0A327K720_9BRAD</name>
<gene>
    <name evidence="1" type="ORF">GJ689_05670</name>
    <name evidence="2" type="ORF">RHODGE_RHODGE_00120</name>
</gene>
<dbReference type="RefSeq" id="WP_111385020.1">
    <property type="nucleotide sequence ID" value="NZ_NPEW01000070.1"/>
</dbReference>
<reference evidence="2" key="1">
    <citation type="submission" date="2018-10" db="EMBL/GenBank/DDBJ databases">
        <authorList>
            <person name="Peiro R."/>
            <person name="Begona"/>
            <person name="Cbmso G."/>
            <person name="Lopez M."/>
            <person name="Gonzalez S."/>
            <person name="Sacristan E."/>
            <person name="Castillo E."/>
        </authorList>
    </citation>
    <scope>NUCLEOTIDE SEQUENCE</scope>
    <source>
        <strain evidence="2">Rhod_genome</strain>
    </source>
</reference>
<reference evidence="3" key="2">
    <citation type="submission" date="2018-10" db="EMBL/GenBank/DDBJ databases">
        <authorList>
            <person name="Peiro R."/>
            <person name="Begona"/>
            <person name="Cbmso G."/>
            <person name="Lopez M."/>
            <person name="Gonzalez S."/>
            <person name="Sacristan E."/>
            <person name="Castillo E."/>
        </authorList>
    </citation>
    <scope>NUCLEOTIDE SEQUENCE [LARGE SCALE GENOMIC DNA]</scope>
</reference>
<evidence type="ECO:0000313" key="4">
    <source>
        <dbReference type="Proteomes" id="UP000438991"/>
    </source>
</evidence>
<dbReference type="AlphaFoldDB" id="A0A327K720"/>
<evidence type="ECO:0000313" key="3">
    <source>
        <dbReference type="Proteomes" id="UP000289200"/>
    </source>
</evidence>
<dbReference type="EMBL" id="WNKV01000003">
    <property type="protein sequence ID" value="MTW15692.1"/>
    <property type="molecule type" value="Genomic_DNA"/>
</dbReference>
<organism evidence="1 4">
    <name type="scientific">Rhodoplanes serenus</name>
    <dbReference type="NCBI Taxonomy" id="200615"/>
    <lineage>
        <taxon>Bacteria</taxon>
        <taxon>Pseudomonadati</taxon>
        <taxon>Pseudomonadota</taxon>
        <taxon>Alphaproteobacteria</taxon>
        <taxon>Hyphomicrobiales</taxon>
        <taxon>Nitrobacteraceae</taxon>
        <taxon>Rhodoplanes</taxon>
    </lineage>
</organism>
<reference evidence="1 4" key="3">
    <citation type="submission" date="2019-11" db="EMBL/GenBank/DDBJ databases">
        <title>Whole-genome sequence of Rhodoplanes serenus DSM 18633, type strain.</title>
        <authorList>
            <person name="Kyndt J.A."/>
            <person name="Meyer T.E."/>
        </authorList>
    </citation>
    <scope>NUCLEOTIDE SEQUENCE [LARGE SCALE GENOMIC DNA]</scope>
    <source>
        <strain evidence="1 4">DSM 18633</strain>
    </source>
</reference>
<proteinExistence type="predicted"/>
<dbReference type="Proteomes" id="UP000438991">
    <property type="component" value="Unassembled WGS sequence"/>
</dbReference>
<dbReference type="EMBL" id="UWOC01000009">
    <property type="protein sequence ID" value="VCU07030.1"/>
    <property type="molecule type" value="Genomic_DNA"/>
</dbReference>
<dbReference type="OrthoDB" id="8456023at2"/>
<protein>
    <submittedName>
        <fullName evidence="1">Uncharacterized protein</fullName>
    </submittedName>
</protein>
<evidence type="ECO:0000313" key="1">
    <source>
        <dbReference type="EMBL" id="MTW15692.1"/>
    </source>
</evidence>
<dbReference type="Proteomes" id="UP000289200">
    <property type="component" value="Unassembled WGS sequence"/>
</dbReference>
<sequence length="70" mass="7485">MADFSSHDETHTPQMTAGYIADMTRDLARMARASGLQTLGYILDMARIEAEASRGGETQGCGRANGAPPR</sequence>
<accession>A0A327K720</accession>